<dbReference type="Proteomes" id="UP001201980">
    <property type="component" value="Unassembled WGS sequence"/>
</dbReference>
<name>A0AAD5RQ09_9PEZI</name>
<keyword evidence="3" id="KW-1185">Reference proteome</keyword>
<evidence type="ECO:0000256" key="1">
    <source>
        <dbReference type="SAM" id="MobiDB-lite"/>
    </source>
</evidence>
<evidence type="ECO:0000313" key="3">
    <source>
        <dbReference type="Proteomes" id="UP001201980"/>
    </source>
</evidence>
<feature type="region of interest" description="Disordered" evidence="1">
    <location>
        <begin position="126"/>
        <end position="149"/>
    </location>
</feature>
<feature type="compositionally biased region" description="Acidic residues" evidence="1">
    <location>
        <begin position="131"/>
        <end position="149"/>
    </location>
</feature>
<reference evidence="2" key="1">
    <citation type="submission" date="2022-07" db="EMBL/GenBank/DDBJ databases">
        <title>Draft genome sequence of Zalerion maritima ATCC 34329, a (micro)plastics degrading marine fungus.</title>
        <authorList>
            <person name="Paco A."/>
            <person name="Goncalves M.F.M."/>
            <person name="Rocha-Santos T.A.P."/>
            <person name="Alves A."/>
        </authorList>
    </citation>
    <scope>NUCLEOTIDE SEQUENCE</scope>
    <source>
        <strain evidence="2">ATCC 34329</strain>
    </source>
</reference>
<feature type="region of interest" description="Disordered" evidence="1">
    <location>
        <begin position="185"/>
        <end position="206"/>
    </location>
</feature>
<sequence>MSLDHRTGGCGRNSLEDAQEFLGEKGQSEENQIAFDGGIRLKTIVADALRRCNSSVFEWTEQWISEYVSQDEISNELDKCARKLVEQRREREALGWITGTDGRTAEGAGLEGSADTLEQLQKDCREMEPKPDEEEEYEHEEEDVDEWELPSDESFAWTSLSTYTQDLEDSHPLLQLMGPVLDRPMSSSRTWRGTVPKEPSNPGRKGILSRLPDEEQRFIVFAILFPNTPKPSSAYIDGDLAYESQPFRDYALDQGPAFLDELMEEHRSQAELSTITDAEYLMGRRRILREGLEMLLDNFDTGGSSNTPSTTLLISQLDVGGNNTSSTTLATTSDQLIAPCPKRCRRHPHDARISGSSPRLSQTTYRTLRYIHIDSSTLCESS</sequence>
<proteinExistence type="predicted"/>
<evidence type="ECO:0000313" key="2">
    <source>
        <dbReference type="EMBL" id="KAJ2901619.1"/>
    </source>
</evidence>
<organism evidence="2 3">
    <name type="scientific">Zalerion maritima</name>
    <dbReference type="NCBI Taxonomy" id="339359"/>
    <lineage>
        <taxon>Eukaryota</taxon>
        <taxon>Fungi</taxon>
        <taxon>Dikarya</taxon>
        <taxon>Ascomycota</taxon>
        <taxon>Pezizomycotina</taxon>
        <taxon>Sordariomycetes</taxon>
        <taxon>Lulworthiomycetidae</taxon>
        <taxon>Lulworthiales</taxon>
        <taxon>Lulworthiaceae</taxon>
        <taxon>Zalerion</taxon>
    </lineage>
</organism>
<dbReference type="AlphaFoldDB" id="A0AAD5RQ09"/>
<protein>
    <submittedName>
        <fullName evidence="2">Uncharacterized protein</fullName>
    </submittedName>
</protein>
<accession>A0AAD5RQ09</accession>
<gene>
    <name evidence="2" type="ORF">MKZ38_001639</name>
</gene>
<dbReference type="EMBL" id="JAKWBI020000145">
    <property type="protein sequence ID" value="KAJ2901619.1"/>
    <property type="molecule type" value="Genomic_DNA"/>
</dbReference>
<comment type="caution">
    <text evidence="2">The sequence shown here is derived from an EMBL/GenBank/DDBJ whole genome shotgun (WGS) entry which is preliminary data.</text>
</comment>